<dbReference type="AlphaFoldDB" id="A0A9D1E9W7"/>
<evidence type="ECO:0000313" key="5">
    <source>
        <dbReference type="Proteomes" id="UP000823912"/>
    </source>
</evidence>
<proteinExistence type="predicted"/>
<dbReference type="SUPFAM" id="SSF52283">
    <property type="entry name" value="Formate/glycerate dehydrogenase catalytic domain-like"/>
    <property type="match status" value="1"/>
</dbReference>
<keyword evidence="2" id="KW-0520">NAD</keyword>
<dbReference type="CDD" id="cd05300">
    <property type="entry name" value="2-Hacid_dh_1"/>
    <property type="match status" value="1"/>
</dbReference>
<dbReference type="InterPro" id="IPR036291">
    <property type="entry name" value="NAD(P)-bd_dom_sf"/>
</dbReference>
<accession>A0A9D1E9W7</accession>
<reference evidence="4" key="1">
    <citation type="submission" date="2020-10" db="EMBL/GenBank/DDBJ databases">
        <authorList>
            <person name="Gilroy R."/>
        </authorList>
    </citation>
    <scope>NUCLEOTIDE SEQUENCE</scope>
    <source>
        <strain evidence="4">ChiSjej5B23-6657</strain>
    </source>
</reference>
<dbReference type="GO" id="GO:0051287">
    <property type="term" value="F:NAD binding"/>
    <property type="evidence" value="ECO:0007669"/>
    <property type="project" value="InterPro"/>
</dbReference>
<dbReference type="SUPFAM" id="SSF51735">
    <property type="entry name" value="NAD(P)-binding Rossmann-fold domains"/>
    <property type="match status" value="1"/>
</dbReference>
<evidence type="ECO:0000259" key="3">
    <source>
        <dbReference type="Pfam" id="PF02826"/>
    </source>
</evidence>
<dbReference type="Pfam" id="PF02826">
    <property type="entry name" value="2-Hacid_dh_C"/>
    <property type="match status" value="1"/>
</dbReference>
<protein>
    <submittedName>
        <fullName evidence="4">D-2-hydroxyacid dehydrogenase</fullName>
    </submittedName>
</protein>
<organism evidence="4 5">
    <name type="scientific">Candidatus Pullilachnospira gallistercoris</name>
    <dbReference type="NCBI Taxonomy" id="2840911"/>
    <lineage>
        <taxon>Bacteria</taxon>
        <taxon>Bacillati</taxon>
        <taxon>Bacillota</taxon>
        <taxon>Clostridia</taxon>
        <taxon>Lachnospirales</taxon>
        <taxon>Lachnospiraceae</taxon>
        <taxon>Lachnospiraceae incertae sedis</taxon>
        <taxon>Candidatus Pullilachnospira</taxon>
    </lineage>
</organism>
<keyword evidence="1" id="KW-0560">Oxidoreductase</keyword>
<comment type="caution">
    <text evidence="4">The sequence shown here is derived from an EMBL/GenBank/DDBJ whole genome shotgun (WGS) entry which is preliminary data.</text>
</comment>
<dbReference type="GO" id="GO:0016491">
    <property type="term" value="F:oxidoreductase activity"/>
    <property type="evidence" value="ECO:0007669"/>
    <property type="project" value="UniProtKB-KW"/>
</dbReference>
<evidence type="ECO:0000256" key="2">
    <source>
        <dbReference type="ARBA" id="ARBA00023027"/>
    </source>
</evidence>
<evidence type="ECO:0000313" key="4">
    <source>
        <dbReference type="EMBL" id="HIR71080.1"/>
    </source>
</evidence>
<dbReference type="Proteomes" id="UP000823912">
    <property type="component" value="Unassembled WGS sequence"/>
</dbReference>
<name>A0A9D1E9W7_9FIRM</name>
<dbReference type="InterPro" id="IPR006140">
    <property type="entry name" value="D-isomer_DH_NAD-bd"/>
</dbReference>
<dbReference type="EMBL" id="DVHM01000115">
    <property type="protein sequence ID" value="HIR71080.1"/>
    <property type="molecule type" value="Genomic_DNA"/>
</dbReference>
<sequence length="410" mass="46412">MPEIKKVVSTLMYPADRLKEVREIFDGSDFVQVSISDSETLEKELKDADVALLPLDVDERFLGDNQLKWIHCDHAGLNNSAKPEIFERGIILTGAAGRSAPVLAEHCIYFMFLSCYHTRELMRAQDNCQWGVKGQDDWRGLYGRTAGIIGMGNNGRMLADRLHAFGMKIISYDRYETKGYDYIERKLCGGNGDSIDPLLEESDFIILCAALNDDTYHMLNAAAFAKMKDGVTVVNMSRGPLIDTPALIDALNSGKVGCAGLDVFEEEPLLADNPLWHMENVYITPHVTPQVPDRTGRSIEILRENVRRYRAGEPMLNQMRQTDVYQANGAQEVTGPFGIDSKVKDIMTDDATTRTLLDILEECRGMRQQKGVLYMISKYKVRQLFQLMKIPTTEEKLAEYDRRLKDSYQK</sequence>
<dbReference type="PANTHER" id="PTHR43333">
    <property type="entry name" value="2-HACID_DH_C DOMAIN-CONTAINING PROTEIN"/>
    <property type="match status" value="1"/>
</dbReference>
<feature type="domain" description="D-isomer specific 2-hydroxyacid dehydrogenase NAD-binding" evidence="3">
    <location>
        <begin position="111"/>
        <end position="287"/>
    </location>
</feature>
<gene>
    <name evidence="4" type="ORF">IAA55_07345</name>
</gene>
<evidence type="ECO:0000256" key="1">
    <source>
        <dbReference type="ARBA" id="ARBA00023002"/>
    </source>
</evidence>
<dbReference type="Gene3D" id="3.40.50.720">
    <property type="entry name" value="NAD(P)-binding Rossmann-like Domain"/>
    <property type="match status" value="2"/>
</dbReference>
<dbReference type="PANTHER" id="PTHR43333:SF1">
    <property type="entry name" value="D-ISOMER SPECIFIC 2-HYDROXYACID DEHYDROGENASE NAD-BINDING DOMAIN-CONTAINING PROTEIN"/>
    <property type="match status" value="1"/>
</dbReference>
<reference evidence="4" key="2">
    <citation type="journal article" date="2021" name="PeerJ">
        <title>Extensive microbial diversity within the chicken gut microbiome revealed by metagenomics and culture.</title>
        <authorList>
            <person name="Gilroy R."/>
            <person name="Ravi A."/>
            <person name="Getino M."/>
            <person name="Pursley I."/>
            <person name="Horton D.L."/>
            <person name="Alikhan N.F."/>
            <person name="Baker D."/>
            <person name="Gharbi K."/>
            <person name="Hall N."/>
            <person name="Watson M."/>
            <person name="Adriaenssens E.M."/>
            <person name="Foster-Nyarko E."/>
            <person name="Jarju S."/>
            <person name="Secka A."/>
            <person name="Antonio M."/>
            <person name="Oren A."/>
            <person name="Chaudhuri R.R."/>
            <person name="La Ragione R."/>
            <person name="Hildebrand F."/>
            <person name="Pallen M.J."/>
        </authorList>
    </citation>
    <scope>NUCLEOTIDE SEQUENCE</scope>
    <source>
        <strain evidence="4">ChiSjej5B23-6657</strain>
    </source>
</reference>